<keyword evidence="2" id="KW-1185">Reference proteome</keyword>
<proteinExistence type="predicted"/>
<reference evidence="2" key="1">
    <citation type="journal article" date="2019" name="Int. J. Syst. Evol. Microbiol.">
        <title>The Global Catalogue of Microorganisms (GCM) 10K type strain sequencing project: providing services to taxonomists for standard genome sequencing and annotation.</title>
        <authorList>
            <consortium name="The Broad Institute Genomics Platform"/>
            <consortium name="The Broad Institute Genome Sequencing Center for Infectious Disease"/>
            <person name="Wu L."/>
            <person name="Ma J."/>
        </authorList>
    </citation>
    <scope>NUCLEOTIDE SEQUENCE [LARGE SCALE GENOMIC DNA]</scope>
    <source>
        <strain evidence="2">KCTC 23098</strain>
    </source>
</reference>
<accession>A0ABW6AVW3</accession>
<dbReference type="Proteomes" id="UP001597560">
    <property type="component" value="Unassembled WGS sequence"/>
</dbReference>
<evidence type="ECO:0000313" key="2">
    <source>
        <dbReference type="Proteomes" id="UP001597560"/>
    </source>
</evidence>
<evidence type="ECO:0000313" key="1">
    <source>
        <dbReference type="EMBL" id="MFD2961350.1"/>
    </source>
</evidence>
<name>A0ABW6AVW3_9SPHI</name>
<protein>
    <submittedName>
        <fullName evidence="1">Uncharacterized protein</fullName>
    </submittedName>
</protein>
<comment type="caution">
    <text evidence="1">The sequence shown here is derived from an EMBL/GenBank/DDBJ whole genome shotgun (WGS) entry which is preliminary data.</text>
</comment>
<gene>
    <name evidence="1" type="ORF">ACFS6J_06120</name>
</gene>
<sequence length="102" mass="12147">MRGRQKLYDDLIQPRPEPAGNGKRLYMAKRDEALTYRYYFYTVLIGYSYEKTLNILEDEFYLSERAIIARLDANYDVLKGLLTEKPKVSQIKQKYPYYSWAG</sequence>
<dbReference type="EMBL" id="JBHUPA010000002">
    <property type="protein sequence ID" value="MFD2961350.1"/>
    <property type="molecule type" value="Genomic_DNA"/>
</dbReference>
<organism evidence="1 2">
    <name type="scientific">Olivibacter jilunii</name>
    <dbReference type="NCBI Taxonomy" id="985016"/>
    <lineage>
        <taxon>Bacteria</taxon>
        <taxon>Pseudomonadati</taxon>
        <taxon>Bacteroidota</taxon>
        <taxon>Sphingobacteriia</taxon>
        <taxon>Sphingobacteriales</taxon>
        <taxon>Sphingobacteriaceae</taxon>
        <taxon>Olivibacter</taxon>
    </lineage>
</organism>